<evidence type="ECO:0000313" key="1">
    <source>
        <dbReference type="EMBL" id="CAB4861380.1"/>
    </source>
</evidence>
<proteinExistence type="predicted"/>
<sequence>MRLGLRDESVDEARQFDRQRPCGIPKVHARQCRNLVVTRAPGADASAQLWSNVSDEGVFESAVDILVGFLGDQCS</sequence>
<protein>
    <submittedName>
        <fullName evidence="1">Unannotated protein</fullName>
    </submittedName>
</protein>
<dbReference type="EMBL" id="CAFBLF010000045">
    <property type="protein sequence ID" value="CAB4861380.1"/>
    <property type="molecule type" value="Genomic_DNA"/>
</dbReference>
<organism evidence="1">
    <name type="scientific">freshwater metagenome</name>
    <dbReference type="NCBI Taxonomy" id="449393"/>
    <lineage>
        <taxon>unclassified sequences</taxon>
        <taxon>metagenomes</taxon>
        <taxon>ecological metagenomes</taxon>
    </lineage>
</organism>
<accession>A0A6J7CUF8</accession>
<reference evidence="1" key="1">
    <citation type="submission" date="2020-05" db="EMBL/GenBank/DDBJ databases">
        <authorList>
            <person name="Chiriac C."/>
            <person name="Salcher M."/>
            <person name="Ghai R."/>
            <person name="Kavagutti S V."/>
        </authorList>
    </citation>
    <scope>NUCLEOTIDE SEQUENCE</scope>
</reference>
<dbReference type="AlphaFoldDB" id="A0A6J7CUF8"/>
<gene>
    <name evidence="1" type="ORF">UFOPK3339_00426</name>
</gene>
<name>A0A6J7CUF8_9ZZZZ</name>